<keyword evidence="4" id="KW-0949">S-adenosyl-L-methionine</keyword>
<name>E1WYJ5_HALMS</name>
<dbReference type="CDD" id="cd01335">
    <property type="entry name" value="Radical_SAM"/>
    <property type="match status" value="1"/>
</dbReference>
<dbReference type="SFLD" id="SFLDG01383">
    <property type="entry name" value="cyclic_pyranopterin_phosphate"/>
    <property type="match status" value="1"/>
</dbReference>
<evidence type="ECO:0000256" key="1">
    <source>
        <dbReference type="ARBA" id="ARBA00001966"/>
    </source>
</evidence>
<dbReference type="SUPFAM" id="SSF102114">
    <property type="entry name" value="Radical SAM enzymes"/>
    <property type="match status" value="1"/>
</dbReference>
<dbReference type="PANTHER" id="PTHR22960:SF0">
    <property type="entry name" value="MOLYBDENUM COFACTOR BIOSYNTHESIS PROTEIN 1"/>
    <property type="match status" value="1"/>
</dbReference>
<dbReference type="GO" id="GO:0046872">
    <property type="term" value="F:metal ion binding"/>
    <property type="evidence" value="ECO:0007669"/>
    <property type="project" value="UniProtKB-KW"/>
</dbReference>
<dbReference type="InterPro" id="IPR006638">
    <property type="entry name" value="Elp3/MiaA/NifB-like_rSAM"/>
</dbReference>
<dbReference type="GO" id="GO:0061799">
    <property type="term" value="F:cyclic pyranopterin monophosphate synthase activity"/>
    <property type="evidence" value="ECO:0007669"/>
    <property type="project" value="TreeGrafter"/>
</dbReference>
<evidence type="ECO:0000256" key="2">
    <source>
        <dbReference type="ARBA" id="ARBA00012167"/>
    </source>
</evidence>
<comment type="catalytic activity">
    <reaction evidence="12">
        <text>GTP + AH2 + S-adenosyl-L-methionine = (8S)-3',8-cyclo-7,8-dihydroguanosine 5'-triphosphate + 5'-deoxyadenosine + L-methionine + A + H(+)</text>
        <dbReference type="Rhea" id="RHEA:49576"/>
        <dbReference type="ChEBI" id="CHEBI:13193"/>
        <dbReference type="ChEBI" id="CHEBI:15378"/>
        <dbReference type="ChEBI" id="CHEBI:17319"/>
        <dbReference type="ChEBI" id="CHEBI:17499"/>
        <dbReference type="ChEBI" id="CHEBI:37565"/>
        <dbReference type="ChEBI" id="CHEBI:57844"/>
        <dbReference type="ChEBI" id="CHEBI:59789"/>
        <dbReference type="ChEBI" id="CHEBI:131766"/>
        <dbReference type="EC" id="4.1.99.22"/>
    </reaction>
</comment>
<keyword evidence="10" id="KW-0501">Molybdenum cofactor biosynthesis</keyword>
<dbReference type="AlphaFoldDB" id="E1WYJ5"/>
<evidence type="ECO:0000256" key="6">
    <source>
        <dbReference type="ARBA" id="ARBA00022741"/>
    </source>
</evidence>
<evidence type="ECO:0000313" key="14">
    <source>
        <dbReference type="EMBL" id="CBW26043.1"/>
    </source>
</evidence>
<evidence type="ECO:0000256" key="7">
    <source>
        <dbReference type="ARBA" id="ARBA00023004"/>
    </source>
</evidence>
<gene>
    <name evidence="14" type="primary">moaA</name>
    <name evidence="14" type="ordered locus">BMS_1165</name>
</gene>
<keyword evidence="9" id="KW-0342">GTP-binding</keyword>
<evidence type="ECO:0000256" key="12">
    <source>
        <dbReference type="ARBA" id="ARBA00048697"/>
    </source>
</evidence>
<evidence type="ECO:0000256" key="3">
    <source>
        <dbReference type="ARBA" id="ARBA00022485"/>
    </source>
</evidence>
<accession>E1WYJ5</accession>
<dbReference type="SMART" id="SM00729">
    <property type="entry name" value="Elp3"/>
    <property type="match status" value="1"/>
</dbReference>
<evidence type="ECO:0000256" key="8">
    <source>
        <dbReference type="ARBA" id="ARBA00023014"/>
    </source>
</evidence>
<dbReference type="GO" id="GO:0051539">
    <property type="term" value="F:4 iron, 4 sulfur cluster binding"/>
    <property type="evidence" value="ECO:0007669"/>
    <property type="project" value="UniProtKB-KW"/>
</dbReference>
<dbReference type="InterPro" id="IPR040064">
    <property type="entry name" value="MoaA-like"/>
</dbReference>
<evidence type="ECO:0000256" key="10">
    <source>
        <dbReference type="ARBA" id="ARBA00023150"/>
    </source>
</evidence>
<dbReference type="STRING" id="862908.BMS_1165"/>
<dbReference type="RefSeq" id="WP_014243827.1">
    <property type="nucleotide sequence ID" value="NC_016620.1"/>
</dbReference>
<dbReference type="SFLD" id="SFLDS00029">
    <property type="entry name" value="Radical_SAM"/>
    <property type="match status" value="1"/>
</dbReference>
<dbReference type="Gene3D" id="3.20.20.70">
    <property type="entry name" value="Aldolase class I"/>
    <property type="match status" value="1"/>
</dbReference>
<keyword evidence="5" id="KW-0479">Metal-binding</keyword>
<dbReference type="InterPro" id="IPR010505">
    <property type="entry name" value="MoaA_twitch"/>
</dbReference>
<dbReference type="GO" id="GO:0006777">
    <property type="term" value="P:Mo-molybdopterin cofactor biosynthetic process"/>
    <property type="evidence" value="ECO:0007669"/>
    <property type="project" value="UniProtKB-KW"/>
</dbReference>
<feature type="domain" description="Radical SAM core" evidence="13">
    <location>
        <begin position="22"/>
        <end position="234"/>
    </location>
</feature>
<keyword evidence="8" id="KW-0411">Iron-sulfur</keyword>
<evidence type="ECO:0000256" key="4">
    <source>
        <dbReference type="ARBA" id="ARBA00022691"/>
    </source>
</evidence>
<proteinExistence type="predicted"/>
<dbReference type="GO" id="GO:0061798">
    <property type="term" value="F:GTP 3',8'-cyclase activity"/>
    <property type="evidence" value="ECO:0007669"/>
    <property type="project" value="UniProtKB-EC"/>
</dbReference>
<reference evidence="15" key="1">
    <citation type="journal article" date="2013" name="ISME J.">
        <title>A small predatory core genome in the divergent marine Bacteriovorax marinus SJ and the terrestrial Bdellovibrio bacteriovorus.</title>
        <authorList>
            <person name="Crossman L.C."/>
            <person name="Chen H."/>
            <person name="Cerdeno-Tarraga A.M."/>
            <person name="Brooks K."/>
            <person name="Quail M.A."/>
            <person name="Pineiro S.A."/>
            <person name="Hobley L."/>
            <person name="Sockett R.E."/>
            <person name="Bentley S.D."/>
            <person name="Parkhill J."/>
            <person name="Williams H.N."/>
            <person name="Stine O.C."/>
        </authorList>
    </citation>
    <scope>NUCLEOTIDE SEQUENCE [LARGE SCALE GENOMIC DNA]</scope>
    <source>
        <strain evidence="15">ATCC BAA-682 / DSM 15412 / SJ</strain>
    </source>
</reference>
<dbReference type="NCBIfam" id="TIGR02666">
    <property type="entry name" value="moaA"/>
    <property type="match status" value="1"/>
</dbReference>
<dbReference type="InterPro" id="IPR013483">
    <property type="entry name" value="MoaA"/>
</dbReference>
<dbReference type="GO" id="GO:0005525">
    <property type="term" value="F:GTP binding"/>
    <property type="evidence" value="ECO:0007669"/>
    <property type="project" value="UniProtKB-KW"/>
</dbReference>
<sequence length="328" mass="37684">MKKSLFTSIETPEVNLNTLVDSYGRKIRKLRISLTDKCNLRCHYCMPLDATFMDEQRYLSVDEYAQVVEDLCKFGLEEVRITGGEPLLRKSFKSLVEKIGSLPLKKIGLTTNAVLLHKYIEDLCEYRVHHINISLDSLNEDRFNKITRSKNFKKVLENISLAKSAGLNIKINTVLMKGVNDDEIFDFIEFSRELEIPIRFLEFMRIGHGRQEQEDQFISAPEIIKNIKKKYEMNLISSEIDSTSVNYRLCNGAEIGFIASESMPFCGHCSRWRLSCDGIIKACLLKSEGLSIKGLESKEREEVYYELLGMKPFLRPKEVSHQMNSIGG</sequence>
<dbReference type="HOGENOM" id="CLU_009273_0_1_7"/>
<dbReference type="EC" id="4.1.99.22" evidence="2"/>
<dbReference type="OrthoDB" id="9763993at2"/>
<comment type="cofactor">
    <cofactor evidence="1">
        <name>[4Fe-4S] cluster</name>
        <dbReference type="ChEBI" id="CHEBI:49883"/>
    </cofactor>
</comment>
<dbReference type="Pfam" id="PF06463">
    <property type="entry name" value="Mob_synth_C"/>
    <property type="match status" value="1"/>
</dbReference>
<dbReference type="PANTHER" id="PTHR22960">
    <property type="entry name" value="MOLYBDOPTERIN COFACTOR SYNTHESIS PROTEIN A"/>
    <property type="match status" value="1"/>
</dbReference>
<dbReference type="PROSITE" id="PS01305">
    <property type="entry name" value="MOAA_NIFB_PQQE"/>
    <property type="match status" value="1"/>
</dbReference>
<dbReference type="Pfam" id="PF04055">
    <property type="entry name" value="Radical_SAM"/>
    <property type="match status" value="1"/>
</dbReference>
<dbReference type="PROSITE" id="PS51918">
    <property type="entry name" value="RADICAL_SAM"/>
    <property type="match status" value="1"/>
</dbReference>
<evidence type="ECO:0000259" key="13">
    <source>
        <dbReference type="PROSITE" id="PS51918"/>
    </source>
</evidence>
<evidence type="ECO:0000256" key="11">
    <source>
        <dbReference type="ARBA" id="ARBA00023239"/>
    </source>
</evidence>
<dbReference type="PATRIC" id="fig|862908.3.peg.1109"/>
<organism evidence="14 15">
    <name type="scientific">Halobacteriovorax marinus (strain ATCC BAA-682 / DSM 15412 / SJ)</name>
    <name type="common">Bacteriovorax marinus</name>
    <dbReference type="NCBI Taxonomy" id="862908"/>
    <lineage>
        <taxon>Bacteria</taxon>
        <taxon>Pseudomonadati</taxon>
        <taxon>Bdellovibrionota</taxon>
        <taxon>Bacteriovoracia</taxon>
        <taxon>Bacteriovoracales</taxon>
        <taxon>Halobacteriovoraceae</taxon>
        <taxon>Halobacteriovorax</taxon>
    </lineage>
</organism>
<dbReference type="Proteomes" id="UP000008963">
    <property type="component" value="Chromosome"/>
</dbReference>
<dbReference type="KEGG" id="bmx:BMS_1165"/>
<keyword evidence="6" id="KW-0547">Nucleotide-binding</keyword>
<keyword evidence="3" id="KW-0004">4Fe-4S</keyword>
<keyword evidence="11" id="KW-0456">Lyase</keyword>
<dbReference type="InterPro" id="IPR007197">
    <property type="entry name" value="rSAM"/>
</dbReference>
<dbReference type="InterPro" id="IPR050105">
    <property type="entry name" value="MoCo_biosynth_MoaA/MoaC"/>
</dbReference>
<protein>
    <recommendedName>
        <fullName evidence="2">GTP 3',8-cyclase</fullName>
        <ecNumber evidence="2">4.1.99.22</ecNumber>
    </recommendedName>
</protein>
<evidence type="ECO:0000313" key="15">
    <source>
        <dbReference type="Proteomes" id="UP000008963"/>
    </source>
</evidence>
<dbReference type="InterPro" id="IPR013785">
    <property type="entry name" value="Aldolase_TIM"/>
</dbReference>
<dbReference type="InterPro" id="IPR058240">
    <property type="entry name" value="rSAM_sf"/>
</dbReference>
<dbReference type="SFLD" id="SFLDG01067">
    <property type="entry name" value="SPASM/twitch_domain_containing"/>
    <property type="match status" value="1"/>
</dbReference>
<dbReference type="UniPathway" id="UPA00344"/>
<evidence type="ECO:0000256" key="9">
    <source>
        <dbReference type="ARBA" id="ARBA00023134"/>
    </source>
</evidence>
<dbReference type="SFLD" id="SFLDG01386">
    <property type="entry name" value="main_SPASM_domain-containing"/>
    <property type="match status" value="1"/>
</dbReference>
<keyword evidence="15" id="KW-1185">Reference proteome</keyword>
<dbReference type="InterPro" id="IPR000385">
    <property type="entry name" value="MoaA_NifB_PqqE_Fe-S-bd_CS"/>
</dbReference>
<keyword evidence="7" id="KW-0408">Iron</keyword>
<evidence type="ECO:0000256" key="5">
    <source>
        <dbReference type="ARBA" id="ARBA00022723"/>
    </source>
</evidence>
<dbReference type="EMBL" id="FQ312005">
    <property type="protein sequence ID" value="CBW26043.1"/>
    <property type="molecule type" value="Genomic_DNA"/>
</dbReference>
<dbReference type="eggNOG" id="COG2896">
    <property type="taxonomic scope" value="Bacteria"/>
</dbReference>